<evidence type="ECO:0000313" key="1">
    <source>
        <dbReference type="EMBL" id="MBW84148.1"/>
    </source>
</evidence>
<dbReference type="EMBL" id="GGEC01003665">
    <property type="protein sequence ID" value="MBW84148.1"/>
    <property type="molecule type" value="Transcribed_RNA"/>
</dbReference>
<organism evidence="1">
    <name type="scientific">Rhizophora mucronata</name>
    <name type="common">Asiatic mangrove</name>
    <dbReference type="NCBI Taxonomy" id="61149"/>
    <lineage>
        <taxon>Eukaryota</taxon>
        <taxon>Viridiplantae</taxon>
        <taxon>Streptophyta</taxon>
        <taxon>Embryophyta</taxon>
        <taxon>Tracheophyta</taxon>
        <taxon>Spermatophyta</taxon>
        <taxon>Magnoliopsida</taxon>
        <taxon>eudicotyledons</taxon>
        <taxon>Gunneridae</taxon>
        <taxon>Pentapetalae</taxon>
        <taxon>rosids</taxon>
        <taxon>fabids</taxon>
        <taxon>Malpighiales</taxon>
        <taxon>Rhizophoraceae</taxon>
        <taxon>Rhizophora</taxon>
    </lineage>
</organism>
<protein>
    <submittedName>
        <fullName evidence="1">Uncharacterized protein</fullName>
    </submittedName>
</protein>
<sequence length="26" mass="2849">MALKSYKLDIPSGISPSNRLLDKSTN</sequence>
<accession>A0A2P2ISG9</accession>
<proteinExistence type="predicted"/>
<reference evidence="1" key="1">
    <citation type="submission" date="2018-02" db="EMBL/GenBank/DDBJ databases">
        <title>Rhizophora mucronata_Transcriptome.</title>
        <authorList>
            <person name="Meera S.P."/>
            <person name="Sreeshan A."/>
            <person name="Augustine A."/>
        </authorList>
    </citation>
    <scope>NUCLEOTIDE SEQUENCE</scope>
    <source>
        <tissue evidence="1">Leaf</tissue>
    </source>
</reference>
<name>A0A2P2ISG9_RHIMU</name>
<dbReference type="AlphaFoldDB" id="A0A2P2ISG9"/>